<keyword evidence="5" id="KW-1185">Reference proteome</keyword>
<dbReference type="PANTHER" id="PTHR43747">
    <property type="entry name" value="FAD-BINDING PROTEIN"/>
    <property type="match status" value="1"/>
</dbReference>
<gene>
    <name evidence="4" type="ORF">FL583_01310</name>
</gene>
<dbReference type="EMBL" id="VIRS01000001">
    <property type="protein sequence ID" value="TQS46941.1"/>
    <property type="molecule type" value="Genomic_DNA"/>
</dbReference>
<dbReference type="InterPro" id="IPR050816">
    <property type="entry name" value="Flavin-dep_Halogenase_NPB"/>
</dbReference>
<feature type="region of interest" description="Disordered" evidence="2">
    <location>
        <begin position="1"/>
        <end position="41"/>
    </location>
</feature>
<comment type="caution">
    <text evidence="4">The sequence shown here is derived from an EMBL/GenBank/DDBJ whole genome shotgun (WGS) entry which is preliminary data.</text>
</comment>
<comment type="similarity">
    <text evidence="1">Belongs to the flavin-dependent halogenase family. Bacterial tryptophan halogenase subfamily.</text>
</comment>
<dbReference type="Pfam" id="PF01494">
    <property type="entry name" value="FAD_binding_3"/>
    <property type="match status" value="1"/>
</dbReference>
<dbReference type="InterPro" id="IPR002938">
    <property type="entry name" value="FAD-bd"/>
</dbReference>
<feature type="domain" description="FAD-binding" evidence="3">
    <location>
        <begin position="57"/>
        <end position="362"/>
    </location>
</feature>
<proteinExistence type="inferred from homology"/>
<reference evidence="4 5" key="1">
    <citation type="submission" date="2019-07" db="EMBL/GenBank/DDBJ databases">
        <title>Cryptosporangium phraense sp. nov., isolated from plant litter.</title>
        <authorList>
            <person name="Suriyachadkun C."/>
        </authorList>
    </citation>
    <scope>NUCLEOTIDE SEQUENCE [LARGE SCALE GENOMIC DNA]</scope>
    <source>
        <strain evidence="4 5">A-T 5661</strain>
    </source>
</reference>
<dbReference type="SUPFAM" id="SSF51905">
    <property type="entry name" value="FAD/NAD(P)-binding domain"/>
    <property type="match status" value="1"/>
</dbReference>
<sequence>MAPHPEVPPGRRRPLVEGRTPGHRRTGPPRRPRARRSSTDRRLTLPFGVARAEVTDFDVAVVGGGPAGSATARRLALDGYRVVVLERSRFSTPRVGESLSPAVTPSLRALGVREPFDALGPRPSYGVRSSWGTDSSSSTLSDPHGPGWYVDRAAFDRMLASAAEAAGASVRLGVVCREVRPGGAGWTLRLSTGGEVSARVVVDATGRAARLGRRRDAERIAFDRLVAVTGFAPDPDPGGFGLVETVPEGWWYCAPAGAGRLVAMLLTDADLARSGRLTTSSEWAARLGPRTAERVGPAGTLRVVPARSHRLHRREFTEPWVAVGDAAFAVDPITGDGVAKALRGAADAAGAVVALLGGDTGPLRAYEDALDRETTAYLHRRADFYAAEDRWPDAEFWRRRHAVAARR</sequence>
<feature type="compositionally biased region" description="Basic residues" evidence="2">
    <location>
        <begin position="21"/>
        <end position="36"/>
    </location>
</feature>
<dbReference type="PRINTS" id="PR00420">
    <property type="entry name" value="RNGMNOXGNASE"/>
</dbReference>
<dbReference type="Proteomes" id="UP000317982">
    <property type="component" value="Unassembled WGS sequence"/>
</dbReference>
<dbReference type="PANTHER" id="PTHR43747:SF1">
    <property type="entry name" value="SLR1998 PROTEIN"/>
    <property type="match status" value="1"/>
</dbReference>
<dbReference type="GO" id="GO:0071949">
    <property type="term" value="F:FAD binding"/>
    <property type="evidence" value="ECO:0007669"/>
    <property type="project" value="InterPro"/>
</dbReference>
<dbReference type="OrthoDB" id="9799983at2"/>
<dbReference type="InParanoid" id="A0A545B038"/>
<organism evidence="4 5">
    <name type="scientific">Cryptosporangium phraense</name>
    <dbReference type="NCBI Taxonomy" id="2593070"/>
    <lineage>
        <taxon>Bacteria</taxon>
        <taxon>Bacillati</taxon>
        <taxon>Actinomycetota</taxon>
        <taxon>Actinomycetes</taxon>
        <taxon>Cryptosporangiales</taxon>
        <taxon>Cryptosporangiaceae</taxon>
        <taxon>Cryptosporangium</taxon>
    </lineage>
</organism>
<dbReference type="AlphaFoldDB" id="A0A545B038"/>
<evidence type="ECO:0000256" key="1">
    <source>
        <dbReference type="ARBA" id="ARBA00038396"/>
    </source>
</evidence>
<evidence type="ECO:0000256" key="2">
    <source>
        <dbReference type="SAM" id="MobiDB-lite"/>
    </source>
</evidence>
<dbReference type="InterPro" id="IPR036188">
    <property type="entry name" value="FAD/NAD-bd_sf"/>
</dbReference>
<dbReference type="Gene3D" id="3.50.50.60">
    <property type="entry name" value="FAD/NAD(P)-binding domain"/>
    <property type="match status" value="1"/>
</dbReference>
<evidence type="ECO:0000313" key="4">
    <source>
        <dbReference type="EMBL" id="TQS46941.1"/>
    </source>
</evidence>
<name>A0A545B038_9ACTN</name>
<dbReference type="Gene3D" id="3.30.9.100">
    <property type="match status" value="1"/>
</dbReference>
<evidence type="ECO:0000313" key="5">
    <source>
        <dbReference type="Proteomes" id="UP000317982"/>
    </source>
</evidence>
<evidence type="ECO:0000259" key="3">
    <source>
        <dbReference type="Pfam" id="PF01494"/>
    </source>
</evidence>
<protein>
    <submittedName>
        <fullName evidence="4">FAD-dependent oxidoreductase</fullName>
    </submittedName>
</protein>
<accession>A0A545B038</accession>